<evidence type="ECO:0000259" key="3">
    <source>
        <dbReference type="PROSITE" id="PS51736"/>
    </source>
</evidence>
<evidence type="ECO:0000256" key="2">
    <source>
        <dbReference type="ARBA" id="ARBA00023172"/>
    </source>
</evidence>
<evidence type="ECO:0000313" key="4">
    <source>
        <dbReference type="EMBL" id="GGQ41129.1"/>
    </source>
</evidence>
<dbReference type="GO" id="GO:0003677">
    <property type="term" value="F:DNA binding"/>
    <property type="evidence" value="ECO:0007669"/>
    <property type="project" value="UniProtKB-KW"/>
</dbReference>
<dbReference type="Pfam" id="PF00239">
    <property type="entry name" value="Resolvase"/>
    <property type="match status" value="1"/>
</dbReference>
<keyword evidence="5" id="KW-1185">Reference proteome</keyword>
<dbReference type="Gene3D" id="3.40.50.1390">
    <property type="entry name" value="Resolvase, N-terminal catalytic domain"/>
    <property type="match status" value="1"/>
</dbReference>
<dbReference type="InterPro" id="IPR036162">
    <property type="entry name" value="Resolvase-like_N_sf"/>
</dbReference>
<sequence>MISDPRVLGNVRLSVVRPGLGPWFNERADEWDVLAVWKLDRPSRKAGHFAEVFEWLQKHGKVIVSVTEGIDMSTPMGKMSAQMIAAFAEGESDLSIDPGRAY</sequence>
<dbReference type="InterPro" id="IPR006119">
    <property type="entry name" value="Resolv_N"/>
</dbReference>
<proteinExistence type="predicted"/>
<dbReference type="SUPFAM" id="SSF53041">
    <property type="entry name" value="Resolvase-like"/>
    <property type="match status" value="1"/>
</dbReference>
<keyword evidence="1" id="KW-0238">DNA-binding</keyword>
<gene>
    <name evidence="4" type="ORF">GCM10010145_06640</name>
</gene>
<dbReference type="RefSeq" id="WP_189215035.1">
    <property type="nucleotide sequence ID" value="NZ_BMQK01000001.1"/>
</dbReference>
<dbReference type="CDD" id="cd00338">
    <property type="entry name" value="Ser_Recombinase"/>
    <property type="match status" value="1"/>
</dbReference>
<dbReference type="Proteomes" id="UP000620156">
    <property type="component" value="Unassembled WGS sequence"/>
</dbReference>
<dbReference type="PANTHER" id="PTHR30461">
    <property type="entry name" value="DNA-INVERTASE FROM LAMBDOID PROPHAGE"/>
    <property type="match status" value="1"/>
</dbReference>
<dbReference type="PANTHER" id="PTHR30461:SF2">
    <property type="entry name" value="SERINE RECOMBINASE PINE-RELATED"/>
    <property type="match status" value="1"/>
</dbReference>
<accession>A0A918ENJ2</accession>
<dbReference type="GO" id="GO:0000150">
    <property type="term" value="F:DNA strand exchange activity"/>
    <property type="evidence" value="ECO:0007669"/>
    <property type="project" value="InterPro"/>
</dbReference>
<dbReference type="InterPro" id="IPR050639">
    <property type="entry name" value="SSR_resolvase"/>
</dbReference>
<keyword evidence="2" id="KW-0233">DNA recombination</keyword>
<dbReference type="AlphaFoldDB" id="A0A918ENJ2"/>
<comment type="caution">
    <text evidence="4">The sequence shown here is derived from an EMBL/GenBank/DDBJ whole genome shotgun (WGS) entry which is preliminary data.</text>
</comment>
<evidence type="ECO:0000256" key="1">
    <source>
        <dbReference type="ARBA" id="ARBA00023125"/>
    </source>
</evidence>
<organism evidence="4 5">
    <name type="scientific">Streptomyces ruber</name>
    <dbReference type="NCBI Taxonomy" id="83378"/>
    <lineage>
        <taxon>Bacteria</taxon>
        <taxon>Bacillati</taxon>
        <taxon>Actinomycetota</taxon>
        <taxon>Actinomycetes</taxon>
        <taxon>Kitasatosporales</taxon>
        <taxon>Streptomycetaceae</taxon>
        <taxon>Streptomyces</taxon>
    </lineage>
</organism>
<protein>
    <recommendedName>
        <fullName evidence="3">Resolvase/invertase-type recombinase catalytic domain-containing protein</fullName>
    </recommendedName>
</protein>
<dbReference type="EMBL" id="BMQK01000001">
    <property type="protein sequence ID" value="GGQ41129.1"/>
    <property type="molecule type" value="Genomic_DNA"/>
</dbReference>
<dbReference type="PROSITE" id="PS51736">
    <property type="entry name" value="RECOMBINASES_3"/>
    <property type="match status" value="1"/>
</dbReference>
<reference evidence="4" key="2">
    <citation type="submission" date="2020-09" db="EMBL/GenBank/DDBJ databases">
        <authorList>
            <person name="Sun Q."/>
            <person name="Ohkuma M."/>
        </authorList>
    </citation>
    <scope>NUCLEOTIDE SEQUENCE</scope>
    <source>
        <strain evidence="4">JCM 3131</strain>
    </source>
</reference>
<reference evidence="4" key="1">
    <citation type="journal article" date="2014" name="Int. J. Syst. Evol. Microbiol.">
        <title>Complete genome sequence of Corynebacterium casei LMG S-19264T (=DSM 44701T), isolated from a smear-ripened cheese.</title>
        <authorList>
            <consortium name="US DOE Joint Genome Institute (JGI-PGF)"/>
            <person name="Walter F."/>
            <person name="Albersmeier A."/>
            <person name="Kalinowski J."/>
            <person name="Ruckert C."/>
        </authorList>
    </citation>
    <scope>NUCLEOTIDE SEQUENCE</scope>
    <source>
        <strain evidence="4">JCM 3131</strain>
    </source>
</reference>
<feature type="domain" description="Resolvase/invertase-type recombinase catalytic" evidence="3">
    <location>
        <begin position="1"/>
        <end position="102"/>
    </location>
</feature>
<evidence type="ECO:0000313" key="5">
    <source>
        <dbReference type="Proteomes" id="UP000620156"/>
    </source>
</evidence>
<name>A0A918ENJ2_9ACTN</name>